<dbReference type="InterPro" id="IPR012347">
    <property type="entry name" value="Ferritin-like"/>
</dbReference>
<gene>
    <name evidence="2" type="ORF">CLIT_2c02750</name>
</gene>
<dbReference type="CDD" id="cd01045">
    <property type="entry name" value="Ferritin_like_AB"/>
    <property type="match status" value="1"/>
</dbReference>
<dbReference type="OrthoDB" id="9808511at2"/>
<dbReference type="GO" id="GO:0016491">
    <property type="term" value="F:oxidoreductase activity"/>
    <property type="evidence" value="ECO:0007669"/>
    <property type="project" value="InterPro"/>
</dbReference>
<accession>A0A069RI21</accession>
<dbReference type="STRING" id="1121324.CLIT_2c02750"/>
<dbReference type="AlphaFoldDB" id="A0A069RI21"/>
<evidence type="ECO:0000259" key="1">
    <source>
        <dbReference type="Pfam" id="PF02915"/>
    </source>
</evidence>
<proteinExistence type="predicted"/>
<dbReference type="InterPro" id="IPR003251">
    <property type="entry name" value="Rr_diiron-bd_dom"/>
</dbReference>
<dbReference type="RefSeq" id="WP_038261233.1">
    <property type="nucleotide sequence ID" value="NZ_FSRH01000001.1"/>
</dbReference>
<dbReference type="InterPro" id="IPR009078">
    <property type="entry name" value="Ferritin-like_SF"/>
</dbReference>
<dbReference type="Proteomes" id="UP000027946">
    <property type="component" value="Unassembled WGS sequence"/>
</dbReference>
<evidence type="ECO:0000313" key="3">
    <source>
        <dbReference type="Proteomes" id="UP000027946"/>
    </source>
</evidence>
<dbReference type="Gene3D" id="1.20.1260.10">
    <property type="match status" value="1"/>
</dbReference>
<dbReference type="SUPFAM" id="SSF47240">
    <property type="entry name" value="Ferritin-like"/>
    <property type="match status" value="1"/>
</dbReference>
<dbReference type="EMBL" id="JJMM01000002">
    <property type="protein sequence ID" value="KDR96669.1"/>
    <property type="molecule type" value="Genomic_DNA"/>
</dbReference>
<protein>
    <submittedName>
        <fullName evidence="2">Rubrerythrin</fullName>
    </submittedName>
</protein>
<sequence length="169" mass="20120">MKDIKSIFKYAMGIELQGIEFYNENAAKLSNVTGKAIFEELVDTEREHYEFLKEELEHYEKTGAIKATKEELLKRMRIERNMFEDREKSEHLKETIVESDIPDITILKMAYLIEKDAVDFYNRVASETEDENLKNIFEMLASWEQGHAALFKKEYQRRMEEYMRTPWGG</sequence>
<dbReference type="eggNOG" id="COG1633">
    <property type="taxonomic scope" value="Bacteria"/>
</dbReference>
<keyword evidence="3" id="KW-1185">Reference proteome</keyword>
<dbReference type="PANTHER" id="PTHR33531">
    <property type="entry name" value="RUBRERYTHRIN SUBFAMILY"/>
    <property type="match status" value="1"/>
</dbReference>
<name>A0A069RI21_PEPLI</name>
<feature type="domain" description="Rubrerythrin diiron-binding" evidence="1">
    <location>
        <begin position="8"/>
        <end position="155"/>
    </location>
</feature>
<comment type="caution">
    <text evidence="2">The sequence shown here is derived from an EMBL/GenBank/DDBJ whole genome shotgun (WGS) entry which is preliminary data.</text>
</comment>
<evidence type="ECO:0000313" key="2">
    <source>
        <dbReference type="EMBL" id="KDR96669.1"/>
    </source>
</evidence>
<dbReference type="Pfam" id="PF02915">
    <property type="entry name" value="Rubrerythrin"/>
    <property type="match status" value="1"/>
</dbReference>
<organism evidence="2 3">
    <name type="scientific">Peptoclostridium litorale DSM 5388</name>
    <dbReference type="NCBI Taxonomy" id="1121324"/>
    <lineage>
        <taxon>Bacteria</taxon>
        <taxon>Bacillati</taxon>
        <taxon>Bacillota</taxon>
        <taxon>Clostridia</taxon>
        <taxon>Peptostreptococcales</taxon>
        <taxon>Peptoclostridiaceae</taxon>
        <taxon>Peptoclostridium</taxon>
    </lineage>
</organism>
<reference evidence="2 3" key="1">
    <citation type="submission" date="2014-03" db="EMBL/GenBank/DDBJ databases">
        <title>Genome sequence of Clostridium litorale W6, DSM 5388.</title>
        <authorList>
            <person name="Poehlein A."/>
            <person name="Jagirdar A."/>
            <person name="Khonsari B."/>
            <person name="Chibani C.M."/>
            <person name="Gutierrez Gutierrez D.A."/>
            <person name="Davydova E."/>
            <person name="Alghaithi H.S."/>
            <person name="Nair K.P."/>
            <person name="Dhamotharan K."/>
            <person name="Chandran L."/>
            <person name="G W."/>
            <person name="Daniel R."/>
        </authorList>
    </citation>
    <scope>NUCLEOTIDE SEQUENCE [LARGE SCALE GENOMIC DNA]</scope>
    <source>
        <strain evidence="2 3">W6</strain>
    </source>
</reference>
<dbReference type="PANTHER" id="PTHR33531:SF7">
    <property type="entry name" value="HYPOTHETICAL MEMBRANE PROTEIN, CONSERVED"/>
    <property type="match status" value="1"/>
</dbReference>
<dbReference type="GO" id="GO:0046872">
    <property type="term" value="F:metal ion binding"/>
    <property type="evidence" value="ECO:0007669"/>
    <property type="project" value="InterPro"/>
</dbReference>